<organism evidence="3 4">
    <name type="scientific">Plutella xylostella</name>
    <name type="common">Diamondback moth</name>
    <name type="synonym">Plutella maculipennis</name>
    <dbReference type="NCBI Taxonomy" id="51655"/>
    <lineage>
        <taxon>Eukaryota</taxon>
        <taxon>Metazoa</taxon>
        <taxon>Ecdysozoa</taxon>
        <taxon>Arthropoda</taxon>
        <taxon>Hexapoda</taxon>
        <taxon>Insecta</taxon>
        <taxon>Pterygota</taxon>
        <taxon>Neoptera</taxon>
        <taxon>Endopterygota</taxon>
        <taxon>Lepidoptera</taxon>
        <taxon>Glossata</taxon>
        <taxon>Ditrysia</taxon>
        <taxon>Yponomeutoidea</taxon>
        <taxon>Plutellidae</taxon>
        <taxon>Plutella</taxon>
    </lineage>
</organism>
<gene>
    <name evidence="3" type="ORF">JYU34_011133</name>
</gene>
<feature type="coiled-coil region" evidence="1">
    <location>
        <begin position="192"/>
        <end position="219"/>
    </location>
</feature>
<name>A0ABQ7QG64_PLUXY</name>
<evidence type="ECO:0000313" key="4">
    <source>
        <dbReference type="Proteomes" id="UP000823941"/>
    </source>
</evidence>
<proteinExistence type="predicted"/>
<sequence>MSRMMTRKVQSRDLEIQLRTALEDLKASRDLSSQLMAEREDNEKEFDSLLKKNTDLKNVIAEMDIQYQDLQGKCDELEIVLRSNTECQDLYEAALTKICSLEHQLAEAHTEIQQINEAHASEETNKTMALYDELVTLHHTPMPTIDLTTPSKSINIKGANRLKKYIKINKYIRKSERALKKHKTYLPLKKDRVRLQLLVNKYEEEMSDYNQKLADNNQECEFNMAMLQSRLATLKSALDQRTVEYENQLLVLRSVGLVRVEMLPEKSSPAEASTASPEATTTTSEATNSIPLATTELTTGLPRATTRLLAATTSIPLATTGLTTGLSGTTTGLSGTTTILPRATTRLLAATTSLPTAAPSSEVIQSGSAAADVFQASTKKLHRKPTYSQAASRIVGNKQLPKMSPTTLTRLTTSSSNSSEDYSTVVYSDRLGKDFGHMLGNHVNGKVVNYCYPELTFGQIVELISERSHTDKTTIFIMVGNSLGVSKSDIHRSFAILEGLPTKHVFVCAFPYSCTLPDKCNYMTCSLNKTMYNACCKSDCINFFDTNLYVDNFKLTWDSLFLSSNQKRRLATEVAHLINSVISIITKKTCVPIDIVSSNTDNSNSTVDLN</sequence>
<evidence type="ECO:0000256" key="1">
    <source>
        <dbReference type="SAM" id="Coils"/>
    </source>
</evidence>
<accession>A0ABQ7QG64</accession>
<comment type="caution">
    <text evidence="3">The sequence shown here is derived from an EMBL/GenBank/DDBJ whole genome shotgun (WGS) entry which is preliminary data.</text>
</comment>
<protein>
    <submittedName>
        <fullName evidence="3">Uncharacterized protein</fullName>
    </submittedName>
</protein>
<keyword evidence="4" id="KW-1185">Reference proteome</keyword>
<feature type="coiled-coil region" evidence="1">
    <location>
        <begin position="53"/>
        <end position="80"/>
    </location>
</feature>
<feature type="region of interest" description="Disordered" evidence="2">
    <location>
        <begin position="265"/>
        <end position="298"/>
    </location>
</feature>
<reference evidence="3 4" key="1">
    <citation type="submission" date="2021-06" db="EMBL/GenBank/DDBJ databases">
        <title>A haploid diamondback moth (Plutella xylostella L.) genome assembly resolves 31 chromosomes and identifies a diamide resistance mutation.</title>
        <authorList>
            <person name="Ward C.M."/>
            <person name="Perry K.D."/>
            <person name="Baker G."/>
            <person name="Powis K."/>
            <person name="Heckel D.G."/>
            <person name="Baxter S.W."/>
        </authorList>
    </citation>
    <scope>NUCLEOTIDE SEQUENCE [LARGE SCALE GENOMIC DNA]</scope>
    <source>
        <strain evidence="3 4">LV</strain>
        <tissue evidence="3">Single pupa</tissue>
    </source>
</reference>
<evidence type="ECO:0000313" key="3">
    <source>
        <dbReference type="EMBL" id="KAG7304195.1"/>
    </source>
</evidence>
<feature type="compositionally biased region" description="Low complexity" evidence="2">
    <location>
        <begin position="267"/>
        <end position="287"/>
    </location>
</feature>
<keyword evidence="1" id="KW-0175">Coiled coil</keyword>
<dbReference type="EMBL" id="JAHIBW010000015">
    <property type="protein sequence ID" value="KAG7304195.1"/>
    <property type="molecule type" value="Genomic_DNA"/>
</dbReference>
<dbReference type="Proteomes" id="UP000823941">
    <property type="component" value="Chromosome 15"/>
</dbReference>
<evidence type="ECO:0000256" key="2">
    <source>
        <dbReference type="SAM" id="MobiDB-lite"/>
    </source>
</evidence>